<dbReference type="GO" id="GO:0003899">
    <property type="term" value="F:DNA-directed RNA polymerase activity"/>
    <property type="evidence" value="ECO:0007669"/>
    <property type="project" value="InterPro"/>
</dbReference>
<dbReference type="Proteomes" id="UP000230778">
    <property type="component" value="Unassembled WGS sequence"/>
</dbReference>
<dbReference type="EMBL" id="PCUC01000122">
    <property type="protein sequence ID" value="PIQ06153.1"/>
    <property type="molecule type" value="Genomic_DNA"/>
</dbReference>
<evidence type="ECO:0000313" key="2">
    <source>
        <dbReference type="EMBL" id="PIQ06153.1"/>
    </source>
</evidence>
<dbReference type="GO" id="GO:0006351">
    <property type="term" value="P:DNA-templated transcription"/>
    <property type="evidence" value="ECO:0007669"/>
    <property type="project" value="InterPro"/>
</dbReference>
<dbReference type="PANTHER" id="PTHR48443">
    <property type="entry name" value="DNA-DIRECTED RNA POLYMERASE SUBUNIT BETA"/>
    <property type="match status" value="1"/>
</dbReference>
<dbReference type="GO" id="GO:0003677">
    <property type="term" value="F:DNA binding"/>
    <property type="evidence" value="ECO:0007669"/>
    <property type="project" value="InterPro"/>
</dbReference>
<dbReference type="InterPro" id="IPR007081">
    <property type="entry name" value="RNA_pol_Rpb1_5"/>
</dbReference>
<accession>A0A2H0FHK9</accession>
<dbReference type="Gene3D" id="2.40.50.100">
    <property type="match status" value="1"/>
</dbReference>
<gene>
    <name evidence="2" type="ORF">COW72_02300</name>
</gene>
<dbReference type="SUPFAM" id="SSF64484">
    <property type="entry name" value="beta and beta-prime subunits of DNA dependent RNA-polymerase"/>
    <property type="match status" value="1"/>
</dbReference>
<comment type="caution">
    <text evidence="2">The sequence shown here is derived from an EMBL/GenBank/DDBJ whole genome shotgun (WGS) entry which is preliminary data.</text>
</comment>
<feature type="domain" description="RNA polymerase Rpb1" evidence="1">
    <location>
        <begin position="24"/>
        <end position="115"/>
    </location>
</feature>
<dbReference type="PANTHER" id="PTHR48443:SF1">
    <property type="entry name" value="DNA-DIRECTED RNA POLYMERASE SUBUNIT BETA"/>
    <property type="match status" value="1"/>
</dbReference>
<dbReference type="AlphaFoldDB" id="A0A2H0FHK9"/>
<evidence type="ECO:0000259" key="1">
    <source>
        <dbReference type="Pfam" id="PF04998"/>
    </source>
</evidence>
<reference evidence="2 3" key="1">
    <citation type="submission" date="2017-09" db="EMBL/GenBank/DDBJ databases">
        <title>Depth-based differentiation of microbial function through sediment-hosted aquifers and enrichment of novel symbionts in the deep terrestrial subsurface.</title>
        <authorList>
            <person name="Probst A.J."/>
            <person name="Ladd B."/>
            <person name="Jarett J.K."/>
            <person name="Geller-Mcgrath D.E."/>
            <person name="Sieber C.M."/>
            <person name="Emerson J.B."/>
            <person name="Anantharaman K."/>
            <person name="Thomas B.C."/>
            <person name="Malmstrom R."/>
            <person name="Stieglmeier M."/>
            <person name="Klingl A."/>
            <person name="Woyke T."/>
            <person name="Ryan C.M."/>
            <person name="Banfield J.F."/>
        </authorList>
    </citation>
    <scope>NUCLEOTIDE SEQUENCE [LARGE SCALE GENOMIC DNA]</scope>
    <source>
        <strain evidence="2">CG18_big_fil_WC_8_21_14_2_50_37_10</strain>
    </source>
</reference>
<name>A0A2H0FHK9_9BACT</name>
<protein>
    <recommendedName>
        <fullName evidence="1">RNA polymerase Rpb1 domain-containing protein</fullName>
    </recommendedName>
</protein>
<dbReference type="Gene3D" id="1.10.150.390">
    <property type="match status" value="1"/>
</dbReference>
<proteinExistence type="predicted"/>
<evidence type="ECO:0000313" key="3">
    <source>
        <dbReference type="Proteomes" id="UP000230778"/>
    </source>
</evidence>
<dbReference type="Gene3D" id="1.10.1790.20">
    <property type="match status" value="1"/>
</dbReference>
<dbReference type="Pfam" id="PF04998">
    <property type="entry name" value="RNA_pol_Rpb1_5"/>
    <property type="match status" value="1"/>
</dbReference>
<sequence>MIRIKSKFGNPKSKIVEYKIPERAAVWVNPGDRVEKGQPLCEGSLDLKEVFQLVGKAFTQRYIVKEIQKIYASQGVAIHDKHVEVICRQMFSRVRIKEAGDSHFSIGEIIERANFLEENAKLKKDKREAAKGVSILLGISRVSLTTDSFLSAASFQETSRVLIKAAIVGKEDKLRGLKENVIIGKLIPAGTNFKK</sequence>
<dbReference type="CDD" id="cd02655">
    <property type="entry name" value="RNAP_beta'_C"/>
    <property type="match status" value="1"/>
</dbReference>
<organism evidence="2 3">
    <name type="scientific">Candidatus Nealsonbacteria bacterium CG18_big_fil_WC_8_21_14_2_50_37_10</name>
    <dbReference type="NCBI Taxonomy" id="1974717"/>
    <lineage>
        <taxon>Bacteria</taxon>
        <taxon>Candidatus Nealsoniibacteriota</taxon>
    </lineage>
</organism>